<proteinExistence type="predicted"/>
<dbReference type="InterPro" id="IPR029525">
    <property type="entry name" value="INO80C/Ies6"/>
</dbReference>
<dbReference type="InterPro" id="IPR013272">
    <property type="entry name" value="Vps72/YL1_C"/>
</dbReference>
<evidence type="ECO:0000256" key="3">
    <source>
        <dbReference type="ARBA" id="ARBA00023163"/>
    </source>
</evidence>
<protein>
    <submittedName>
        <fullName evidence="5">Uncharacterized protein</fullName>
    </submittedName>
</protein>
<dbReference type="AlphaFoldDB" id="A0A7R8ZJM2"/>
<dbReference type="OrthoDB" id="5545019at2759"/>
<evidence type="ECO:0000256" key="4">
    <source>
        <dbReference type="ARBA" id="ARBA00023242"/>
    </source>
</evidence>
<evidence type="ECO:0000256" key="2">
    <source>
        <dbReference type="ARBA" id="ARBA00023015"/>
    </source>
</evidence>
<dbReference type="GO" id="GO:0006338">
    <property type="term" value="P:chromatin remodeling"/>
    <property type="evidence" value="ECO:0007669"/>
    <property type="project" value="InterPro"/>
</dbReference>
<dbReference type="Pfam" id="PF08265">
    <property type="entry name" value="YL1_C"/>
    <property type="match status" value="1"/>
</dbReference>
<comment type="subcellular location">
    <subcellularLocation>
        <location evidence="1">Nucleus</location>
    </subcellularLocation>
</comment>
<accession>A0A7R8ZJM2</accession>
<keyword evidence="4" id="KW-0539">Nucleus</keyword>
<name>A0A7R8ZJM2_9CRUS</name>
<dbReference type="EMBL" id="OB660276">
    <property type="protein sequence ID" value="CAD7223928.1"/>
    <property type="molecule type" value="Genomic_DNA"/>
</dbReference>
<reference evidence="5" key="1">
    <citation type="submission" date="2020-11" db="EMBL/GenBank/DDBJ databases">
        <authorList>
            <person name="Tran Van P."/>
        </authorList>
    </citation>
    <scope>NUCLEOTIDE SEQUENCE</scope>
</reference>
<dbReference type="SMART" id="SM00993">
    <property type="entry name" value="YL1_C"/>
    <property type="match status" value="1"/>
</dbReference>
<keyword evidence="3" id="KW-0804">Transcription</keyword>
<dbReference type="PANTHER" id="PTHR31200:SF1">
    <property type="entry name" value="INO80 COMPLEX SUBUNIT C"/>
    <property type="match status" value="1"/>
</dbReference>
<dbReference type="PANTHER" id="PTHR31200">
    <property type="entry name" value="INO80 COMPLEX SUBUNIT C"/>
    <property type="match status" value="1"/>
</dbReference>
<evidence type="ECO:0000313" key="5">
    <source>
        <dbReference type="EMBL" id="CAD7223928.1"/>
    </source>
</evidence>
<keyword evidence="2" id="KW-0805">Transcription regulation</keyword>
<dbReference type="GO" id="GO:0031011">
    <property type="term" value="C:Ino80 complex"/>
    <property type="evidence" value="ECO:0007669"/>
    <property type="project" value="InterPro"/>
</dbReference>
<sequence>MMNVANLHGEVANIRDGEMANQGSGSYPDTSIEAPLSKKPAKKYSDISGLEAPYTDPLSRLRFSTPEEFSVIQGLPPNIITGYLSLRKALAPV</sequence>
<evidence type="ECO:0000256" key="1">
    <source>
        <dbReference type="ARBA" id="ARBA00004123"/>
    </source>
</evidence>
<gene>
    <name evidence="5" type="ORF">CTOB1V02_LOCUS1901</name>
</gene>
<organism evidence="5">
    <name type="scientific">Cyprideis torosa</name>
    <dbReference type="NCBI Taxonomy" id="163714"/>
    <lineage>
        <taxon>Eukaryota</taxon>
        <taxon>Metazoa</taxon>
        <taxon>Ecdysozoa</taxon>
        <taxon>Arthropoda</taxon>
        <taxon>Crustacea</taxon>
        <taxon>Oligostraca</taxon>
        <taxon>Ostracoda</taxon>
        <taxon>Podocopa</taxon>
        <taxon>Podocopida</taxon>
        <taxon>Cytherocopina</taxon>
        <taxon>Cytheroidea</taxon>
        <taxon>Cytherideidae</taxon>
        <taxon>Cyprideis</taxon>
    </lineage>
</organism>